<dbReference type="PANTHER" id="PTHR31123:SF1">
    <property type="entry name" value="ACCUMULATION OF DYADS PROTEIN 2-RELATED"/>
    <property type="match status" value="1"/>
</dbReference>
<proteinExistence type="inferred from homology"/>
<sequence>MTAAEIDVPVSHAAPEPDPASGPLGGDPALIGVPTFLVGSIALGLALVGFVPAAAVGAPLAIILVATGIGQLVSAVWAAALGQNAVACIFGVFSGFWLSYAVLVFGLLHDWFAVPAADAVPTQELFLISWLVTIVLLTLATLRLPLAFTALFALVDVALALVLTATAQGSAALQTAGGIGVFAFVAVGVYLFFHVASLATGGKGLPLGRPLVG</sequence>
<organism evidence="8 9">
    <name type="scientific">Amycolatopsis echigonensis</name>
    <dbReference type="NCBI Taxonomy" id="2576905"/>
    <lineage>
        <taxon>Bacteria</taxon>
        <taxon>Bacillati</taxon>
        <taxon>Actinomycetota</taxon>
        <taxon>Actinomycetes</taxon>
        <taxon>Pseudonocardiales</taxon>
        <taxon>Pseudonocardiaceae</taxon>
        <taxon>Amycolatopsis</taxon>
    </lineage>
</organism>
<dbReference type="RefSeq" id="WP_183123067.1">
    <property type="nucleotide sequence ID" value="NZ_JACJHR010000005.1"/>
</dbReference>
<keyword evidence="5 7" id="KW-0472">Membrane</keyword>
<comment type="caution">
    <text evidence="8">The sequence shown here is derived from an EMBL/GenBank/DDBJ whole genome shotgun (WGS) entry which is preliminary data.</text>
</comment>
<evidence type="ECO:0000256" key="7">
    <source>
        <dbReference type="SAM" id="Phobius"/>
    </source>
</evidence>
<feature type="transmembrane region" description="Helical" evidence="7">
    <location>
        <begin position="85"/>
        <end position="108"/>
    </location>
</feature>
<dbReference type="InterPro" id="IPR000791">
    <property type="entry name" value="Gpr1/Fun34/SatP-like"/>
</dbReference>
<feature type="transmembrane region" description="Helical" evidence="7">
    <location>
        <begin position="171"/>
        <end position="193"/>
    </location>
</feature>
<gene>
    <name evidence="8" type="ORF">H5411_05140</name>
</gene>
<dbReference type="GO" id="GO:0015123">
    <property type="term" value="F:acetate transmembrane transporter activity"/>
    <property type="evidence" value="ECO:0007669"/>
    <property type="project" value="TreeGrafter"/>
</dbReference>
<keyword evidence="4 7" id="KW-1133">Transmembrane helix</keyword>
<dbReference type="PANTHER" id="PTHR31123">
    <property type="entry name" value="ACCUMULATION OF DYADS PROTEIN 2-RELATED"/>
    <property type="match status" value="1"/>
</dbReference>
<evidence type="ECO:0000256" key="4">
    <source>
        <dbReference type="ARBA" id="ARBA00022989"/>
    </source>
</evidence>
<dbReference type="InterPro" id="IPR051633">
    <property type="entry name" value="AceTr"/>
</dbReference>
<keyword evidence="3 7" id="KW-0812">Transmembrane</keyword>
<evidence type="ECO:0000256" key="6">
    <source>
        <dbReference type="SAM" id="MobiDB-lite"/>
    </source>
</evidence>
<evidence type="ECO:0000256" key="3">
    <source>
        <dbReference type="ARBA" id="ARBA00022692"/>
    </source>
</evidence>
<feature type="transmembrane region" description="Helical" evidence="7">
    <location>
        <begin position="29"/>
        <end position="51"/>
    </location>
</feature>
<feature type="transmembrane region" description="Helical" evidence="7">
    <location>
        <begin position="120"/>
        <end position="139"/>
    </location>
</feature>
<accession>A0A8E1VUJ0</accession>
<protein>
    <recommendedName>
        <fullName evidence="10">GPR1/FUN34/yaaH family protein</fullName>
    </recommendedName>
</protein>
<name>A0A8E1VUJ0_9PSEU</name>
<evidence type="ECO:0000256" key="5">
    <source>
        <dbReference type="ARBA" id="ARBA00023136"/>
    </source>
</evidence>
<evidence type="ECO:0000313" key="8">
    <source>
        <dbReference type="EMBL" id="MBB2498520.1"/>
    </source>
</evidence>
<reference evidence="8 9" key="1">
    <citation type="submission" date="2020-08" db="EMBL/GenBank/DDBJ databases">
        <title>Amycolatopsis echigonensis JCM 21831.</title>
        <authorList>
            <person name="Tedsree N."/>
            <person name="Kuncharoen N."/>
            <person name="Likhitwitayawuid K."/>
            <person name="Tanasupawat S."/>
        </authorList>
    </citation>
    <scope>NUCLEOTIDE SEQUENCE [LARGE SCALE GENOMIC DNA]</scope>
    <source>
        <strain evidence="8 9">JCM 21831</strain>
    </source>
</reference>
<evidence type="ECO:0008006" key="10">
    <source>
        <dbReference type="Google" id="ProtNLM"/>
    </source>
</evidence>
<feature type="transmembrane region" description="Helical" evidence="7">
    <location>
        <begin position="57"/>
        <end position="78"/>
    </location>
</feature>
<dbReference type="Proteomes" id="UP000550260">
    <property type="component" value="Unassembled WGS sequence"/>
</dbReference>
<evidence type="ECO:0000313" key="9">
    <source>
        <dbReference type="Proteomes" id="UP000550260"/>
    </source>
</evidence>
<evidence type="ECO:0000256" key="1">
    <source>
        <dbReference type="ARBA" id="ARBA00004141"/>
    </source>
</evidence>
<dbReference type="GO" id="GO:0005886">
    <property type="term" value="C:plasma membrane"/>
    <property type="evidence" value="ECO:0007669"/>
    <property type="project" value="TreeGrafter"/>
</dbReference>
<dbReference type="EMBL" id="JACJHR010000005">
    <property type="protein sequence ID" value="MBB2498520.1"/>
    <property type="molecule type" value="Genomic_DNA"/>
</dbReference>
<comment type="subcellular location">
    <subcellularLocation>
        <location evidence="1">Membrane</location>
        <topology evidence="1">Multi-pass membrane protein</topology>
    </subcellularLocation>
</comment>
<feature type="transmembrane region" description="Helical" evidence="7">
    <location>
        <begin position="146"/>
        <end position="165"/>
    </location>
</feature>
<evidence type="ECO:0000256" key="2">
    <source>
        <dbReference type="ARBA" id="ARBA00005587"/>
    </source>
</evidence>
<comment type="similarity">
    <text evidence="2">Belongs to the acetate uptake transporter (AceTr) (TC 2.A.96) family.</text>
</comment>
<dbReference type="Pfam" id="PF01184">
    <property type="entry name" value="Gpr1_Fun34_YaaH"/>
    <property type="match status" value="1"/>
</dbReference>
<dbReference type="AlphaFoldDB" id="A0A8E1VUJ0"/>
<feature type="region of interest" description="Disordered" evidence="6">
    <location>
        <begin position="1"/>
        <end position="20"/>
    </location>
</feature>